<dbReference type="GeneTree" id="ENSGT00940000160083"/>
<evidence type="ECO:0000313" key="2">
    <source>
        <dbReference type="Ensembl" id="ENSCSAVP00000019673.1"/>
    </source>
</evidence>
<keyword evidence="1" id="KW-1133">Transmembrane helix</keyword>
<proteinExistence type="predicted"/>
<dbReference type="Proteomes" id="UP000007875">
    <property type="component" value="Unassembled WGS sequence"/>
</dbReference>
<protein>
    <recommendedName>
        <fullName evidence="4">Sugar phosphate transporter domain-containing protein</fullName>
    </recommendedName>
</protein>
<evidence type="ECO:0000256" key="1">
    <source>
        <dbReference type="SAM" id="Phobius"/>
    </source>
</evidence>
<evidence type="ECO:0008006" key="4">
    <source>
        <dbReference type="Google" id="ProtNLM"/>
    </source>
</evidence>
<reference evidence="2" key="2">
    <citation type="submission" date="2025-08" db="UniProtKB">
        <authorList>
            <consortium name="Ensembl"/>
        </authorList>
    </citation>
    <scope>IDENTIFICATION</scope>
</reference>
<keyword evidence="3" id="KW-1185">Reference proteome</keyword>
<dbReference type="HOGENOM" id="CLU_1791185_0_0_1"/>
<dbReference type="PROSITE" id="PS51257">
    <property type="entry name" value="PROKAR_LIPOPROTEIN"/>
    <property type="match status" value="1"/>
</dbReference>
<name>H2ZQ07_CIOSA</name>
<keyword evidence="1" id="KW-0472">Membrane</keyword>
<dbReference type="AlphaFoldDB" id="H2ZQ07"/>
<keyword evidence="1" id="KW-0812">Transmembrane</keyword>
<dbReference type="Ensembl" id="ENSCSAVT00000019885.1">
    <property type="protein sequence ID" value="ENSCSAVP00000019673.1"/>
    <property type="gene ID" value="ENSCSAVG00000011531.1"/>
</dbReference>
<reference evidence="2" key="3">
    <citation type="submission" date="2025-09" db="UniProtKB">
        <authorList>
            <consortium name="Ensembl"/>
        </authorList>
    </citation>
    <scope>IDENTIFICATION</scope>
</reference>
<evidence type="ECO:0000313" key="3">
    <source>
        <dbReference type="Proteomes" id="UP000007875"/>
    </source>
</evidence>
<feature type="transmembrane region" description="Helical" evidence="1">
    <location>
        <begin position="7"/>
        <end position="27"/>
    </location>
</feature>
<feature type="transmembrane region" description="Helical" evidence="1">
    <location>
        <begin position="71"/>
        <end position="94"/>
    </location>
</feature>
<accession>H2ZQ07</accession>
<reference evidence="3" key="1">
    <citation type="submission" date="2003-08" db="EMBL/GenBank/DDBJ databases">
        <authorList>
            <person name="Birren B."/>
            <person name="Nusbaum C."/>
            <person name="Abebe A."/>
            <person name="Abouelleil A."/>
            <person name="Adekoya E."/>
            <person name="Ait-zahra M."/>
            <person name="Allen N."/>
            <person name="Allen T."/>
            <person name="An P."/>
            <person name="Anderson M."/>
            <person name="Anderson S."/>
            <person name="Arachchi H."/>
            <person name="Armbruster J."/>
            <person name="Bachantsang P."/>
            <person name="Baldwin J."/>
            <person name="Barry A."/>
            <person name="Bayul T."/>
            <person name="Blitshsteyn B."/>
            <person name="Bloom T."/>
            <person name="Blye J."/>
            <person name="Boguslavskiy L."/>
            <person name="Borowsky M."/>
            <person name="Boukhgalter B."/>
            <person name="Brunache A."/>
            <person name="Butler J."/>
            <person name="Calixte N."/>
            <person name="Calvo S."/>
            <person name="Camarata J."/>
            <person name="Campo K."/>
            <person name="Chang J."/>
            <person name="Cheshatsang Y."/>
            <person name="Citroen M."/>
            <person name="Collymore A."/>
            <person name="Considine T."/>
            <person name="Cook A."/>
            <person name="Cooke P."/>
            <person name="Corum B."/>
            <person name="Cuomo C."/>
            <person name="David R."/>
            <person name="Dawoe T."/>
            <person name="Degray S."/>
            <person name="Dodge S."/>
            <person name="Dooley K."/>
            <person name="Dorje P."/>
            <person name="Dorjee K."/>
            <person name="Dorris L."/>
            <person name="Duffey N."/>
            <person name="Dupes A."/>
            <person name="Elkins T."/>
            <person name="Engels R."/>
            <person name="Erickson J."/>
            <person name="Farina A."/>
            <person name="Faro S."/>
            <person name="Ferreira P."/>
            <person name="Fischer H."/>
            <person name="Fitzgerald M."/>
            <person name="Foley K."/>
            <person name="Gage D."/>
            <person name="Galagan J."/>
            <person name="Gearin G."/>
            <person name="Gnerre S."/>
            <person name="Gnirke A."/>
            <person name="Goyette A."/>
            <person name="Graham J."/>
            <person name="Grandbois E."/>
            <person name="Gyaltsen K."/>
            <person name="Hafez N."/>
            <person name="Hagopian D."/>
            <person name="Hagos B."/>
            <person name="Hall J."/>
            <person name="Hatcher B."/>
            <person name="Heller A."/>
            <person name="Higgins H."/>
            <person name="Honan T."/>
            <person name="Horn A."/>
            <person name="Houde N."/>
            <person name="Hughes L."/>
            <person name="Hulme W."/>
            <person name="Husby E."/>
            <person name="Iliev I."/>
            <person name="Jaffe D."/>
            <person name="Jones C."/>
            <person name="Kamal M."/>
            <person name="Kamat A."/>
            <person name="Kamvysselis M."/>
            <person name="Karlsson E."/>
            <person name="Kells C."/>
            <person name="Kieu A."/>
            <person name="Kisner P."/>
            <person name="Kodira C."/>
            <person name="Kulbokas E."/>
            <person name="Labutti K."/>
            <person name="Lama D."/>
            <person name="Landers T."/>
            <person name="Leger J."/>
            <person name="Levine S."/>
            <person name="Lewis D."/>
            <person name="Lewis T."/>
            <person name="Lindblad-toh K."/>
            <person name="Liu X."/>
            <person name="Lokyitsang T."/>
            <person name="Lokyitsang Y."/>
            <person name="Lucien O."/>
            <person name="Lui A."/>
            <person name="Ma L.J."/>
            <person name="Mabbitt R."/>
            <person name="Macdonald J."/>
            <person name="Maclean C."/>
            <person name="Major J."/>
            <person name="Manning J."/>
            <person name="Marabella R."/>
            <person name="Maru K."/>
            <person name="Matthews C."/>
            <person name="Mauceli E."/>
            <person name="Mccarthy M."/>
            <person name="Mcdonough S."/>
            <person name="Mcghee T."/>
            <person name="Meldrim J."/>
            <person name="Meneus L."/>
            <person name="Mesirov J."/>
            <person name="Mihalev A."/>
            <person name="Mihova T."/>
            <person name="Mikkelsen T."/>
            <person name="Mlenga V."/>
            <person name="Moru K."/>
            <person name="Mozes J."/>
            <person name="Mulrain L."/>
            <person name="Munson G."/>
            <person name="Naylor J."/>
            <person name="Newes C."/>
            <person name="Nguyen C."/>
            <person name="Nguyen N."/>
            <person name="Nguyen T."/>
            <person name="Nicol R."/>
            <person name="Nielsen C."/>
            <person name="Nizzari M."/>
            <person name="Norbu C."/>
            <person name="Norbu N."/>
            <person name="O'donnell P."/>
            <person name="Okoawo O."/>
            <person name="O'leary S."/>
            <person name="Omotosho B."/>
            <person name="O'neill K."/>
            <person name="Osman S."/>
            <person name="Parker S."/>
            <person name="Perrin D."/>
            <person name="Phunkhang P."/>
            <person name="Piqani B."/>
            <person name="Purcell S."/>
            <person name="Rachupka T."/>
            <person name="Ramasamy U."/>
            <person name="Rameau R."/>
            <person name="Ray V."/>
            <person name="Raymond C."/>
            <person name="Retta R."/>
            <person name="Richardson S."/>
            <person name="Rise C."/>
            <person name="Rodriguez J."/>
            <person name="Rogers J."/>
            <person name="Rogov P."/>
            <person name="Rutman M."/>
            <person name="Schupbach R."/>
            <person name="Seaman C."/>
            <person name="Settipalli S."/>
            <person name="Sharpe T."/>
            <person name="Sheridan J."/>
            <person name="Sherpa N."/>
            <person name="Shi J."/>
            <person name="Smirnov S."/>
            <person name="Smith C."/>
            <person name="Sougnez C."/>
            <person name="Spencer B."/>
            <person name="Stalker J."/>
            <person name="Stange-thomann N."/>
            <person name="Stavropoulos S."/>
            <person name="Stetson K."/>
            <person name="Stone C."/>
            <person name="Stone S."/>
            <person name="Stubbs M."/>
            <person name="Talamas J."/>
            <person name="Tchuinga P."/>
            <person name="Tenzing P."/>
            <person name="Tesfaye S."/>
            <person name="Theodore J."/>
            <person name="Thoulutsang Y."/>
            <person name="Topham K."/>
            <person name="Towey S."/>
            <person name="Tsamla T."/>
            <person name="Tsomo N."/>
            <person name="Vallee D."/>
            <person name="Vassiliev H."/>
            <person name="Venkataraman V."/>
            <person name="Vinson J."/>
            <person name="Vo A."/>
            <person name="Wade C."/>
            <person name="Wang S."/>
            <person name="Wangchuk T."/>
            <person name="Wangdi T."/>
            <person name="Whittaker C."/>
            <person name="Wilkinson J."/>
            <person name="Wu Y."/>
            <person name="Wyman D."/>
            <person name="Yadav S."/>
            <person name="Yang S."/>
            <person name="Yang X."/>
            <person name="Yeager S."/>
            <person name="Yee E."/>
            <person name="Young G."/>
            <person name="Zainoun J."/>
            <person name="Zembeck L."/>
            <person name="Zimmer A."/>
            <person name="Zody M."/>
            <person name="Lander E."/>
        </authorList>
    </citation>
    <scope>NUCLEOTIDE SEQUENCE [LARGE SCALE GENOMIC DNA]</scope>
</reference>
<feature type="transmembrane region" description="Helical" evidence="1">
    <location>
        <begin position="39"/>
        <end position="59"/>
    </location>
</feature>
<sequence length="145" mass="15729">MTQKPSVLLMLSSAVLYGVCSCSMNFLNKFLLSSWAFNHPASMVLGQILVIMVLALKLLKLIGKINLVNYDIVTATSCGLLSVLFSANTIMALFALRGMNVPMYNAIRRCIPFASMVLGYMVFVKKPSPLVFISIMIVTAGTGLA</sequence>
<organism evidence="2 3">
    <name type="scientific">Ciona savignyi</name>
    <name type="common">Pacific transparent sea squirt</name>
    <dbReference type="NCBI Taxonomy" id="51511"/>
    <lineage>
        <taxon>Eukaryota</taxon>
        <taxon>Metazoa</taxon>
        <taxon>Chordata</taxon>
        <taxon>Tunicata</taxon>
        <taxon>Ascidiacea</taxon>
        <taxon>Phlebobranchia</taxon>
        <taxon>Cionidae</taxon>
        <taxon>Ciona</taxon>
    </lineage>
</organism>